<dbReference type="InterPro" id="IPR012340">
    <property type="entry name" value="NA-bd_OB-fold"/>
</dbReference>
<dbReference type="GO" id="GO:0017101">
    <property type="term" value="C:aminoacyl-tRNA synthetase multienzyme complex"/>
    <property type="evidence" value="ECO:0007669"/>
    <property type="project" value="TreeGrafter"/>
</dbReference>
<gene>
    <name evidence="3" type="ORF">NCGR_LOCUS22861</name>
</gene>
<evidence type="ECO:0000256" key="2">
    <source>
        <dbReference type="SAM" id="MobiDB-lite"/>
    </source>
</evidence>
<dbReference type="Gene3D" id="2.40.50.140">
    <property type="entry name" value="Nucleic acid-binding proteins"/>
    <property type="match status" value="1"/>
</dbReference>
<keyword evidence="1" id="KW-0963">Cytoplasm</keyword>
<name>A0A811P7J8_9POAL</name>
<proteinExistence type="predicted"/>
<reference evidence="3" key="1">
    <citation type="submission" date="2020-10" db="EMBL/GenBank/DDBJ databases">
        <authorList>
            <person name="Han B."/>
            <person name="Lu T."/>
            <person name="Zhao Q."/>
            <person name="Huang X."/>
            <person name="Zhao Y."/>
        </authorList>
    </citation>
    <scope>NUCLEOTIDE SEQUENCE</scope>
</reference>
<dbReference type="GO" id="GO:0003723">
    <property type="term" value="F:RNA binding"/>
    <property type="evidence" value="ECO:0007669"/>
    <property type="project" value="TreeGrafter"/>
</dbReference>
<dbReference type="GO" id="GO:0006422">
    <property type="term" value="P:aspartyl-tRNA aminoacylation"/>
    <property type="evidence" value="ECO:0007669"/>
    <property type="project" value="InterPro"/>
</dbReference>
<sequence>MSSEPRARTPTAAEELVADLASAAAHPTPSKKQLKKDARRAEKAAAAQRQRQQHVHAQAEAKQAEDFLAGNYGDVPAEETQSKAVTDRSWTRVRDLGAAELRDRSVLVLGFVQSTRSFSRMTFLVLR</sequence>
<evidence type="ECO:0000313" key="4">
    <source>
        <dbReference type="Proteomes" id="UP000604825"/>
    </source>
</evidence>
<comment type="caution">
    <text evidence="3">The sequence shown here is derived from an EMBL/GenBank/DDBJ whole genome shotgun (WGS) entry which is preliminary data.</text>
</comment>
<dbReference type="Proteomes" id="UP000604825">
    <property type="component" value="Unassembled WGS sequence"/>
</dbReference>
<dbReference type="GO" id="GO:0004815">
    <property type="term" value="F:aspartate-tRNA ligase activity"/>
    <property type="evidence" value="ECO:0007669"/>
    <property type="project" value="InterPro"/>
</dbReference>
<feature type="compositionally biased region" description="Low complexity" evidence="2">
    <location>
        <begin position="44"/>
        <end position="56"/>
    </location>
</feature>
<organism evidence="3 4">
    <name type="scientific">Miscanthus lutarioriparius</name>
    <dbReference type="NCBI Taxonomy" id="422564"/>
    <lineage>
        <taxon>Eukaryota</taxon>
        <taxon>Viridiplantae</taxon>
        <taxon>Streptophyta</taxon>
        <taxon>Embryophyta</taxon>
        <taxon>Tracheophyta</taxon>
        <taxon>Spermatophyta</taxon>
        <taxon>Magnoliopsida</taxon>
        <taxon>Liliopsida</taxon>
        <taxon>Poales</taxon>
        <taxon>Poaceae</taxon>
        <taxon>PACMAD clade</taxon>
        <taxon>Panicoideae</taxon>
        <taxon>Andropogonodae</taxon>
        <taxon>Andropogoneae</taxon>
        <taxon>Saccharinae</taxon>
        <taxon>Miscanthus</taxon>
    </lineage>
</organism>
<evidence type="ECO:0000256" key="1">
    <source>
        <dbReference type="ARBA" id="ARBA00022490"/>
    </source>
</evidence>
<dbReference type="EMBL" id="CAJGYO010000005">
    <property type="protein sequence ID" value="CAD6233526.1"/>
    <property type="molecule type" value="Genomic_DNA"/>
</dbReference>
<dbReference type="GO" id="GO:0005524">
    <property type="term" value="F:ATP binding"/>
    <property type="evidence" value="ECO:0007669"/>
    <property type="project" value="InterPro"/>
</dbReference>
<dbReference type="PANTHER" id="PTHR43450">
    <property type="entry name" value="ASPARTYL-TRNA SYNTHETASE"/>
    <property type="match status" value="1"/>
</dbReference>
<evidence type="ECO:0000313" key="3">
    <source>
        <dbReference type="EMBL" id="CAD6233526.1"/>
    </source>
</evidence>
<protein>
    <submittedName>
        <fullName evidence="3">Uncharacterized protein</fullName>
    </submittedName>
</protein>
<feature type="region of interest" description="Disordered" evidence="2">
    <location>
        <begin position="1"/>
        <end position="87"/>
    </location>
</feature>
<dbReference type="GO" id="GO:0005829">
    <property type="term" value="C:cytosol"/>
    <property type="evidence" value="ECO:0007669"/>
    <property type="project" value="TreeGrafter"/>
</dbReference>
<dbReference type="PANTHER" id="PTHR43450:SF1">
    <property type="entry name" value="ASPARTATE--TRNA LIGASE, CYTOPLASMIC"/>
    <property type="match status" value="1"/>
</dbReference>
<dbReference type="InterPro" id="IPR004523">
    <property type="entry name" value="Asp-tRNA_synthase_2"/>
</dbReference>
<keyword evidence="4" id="KW-1185">Reference proteome</keyword>
<dbReference type="AlphaFoldDB" id="A0A811P7J8"/>
<dbReference type="OrthoDB" id="927523at2759"/>
<accession>A0A811P7J8</accession>